<dbReference type="PROSITE" id="PS50977">
    <property type="entry name" value="HTH_TETR_2"/>
    <property type="match status" value="1"/>
</dbReference>
<reference evidence="7" key="1">
    <citation type="submission" date="2021-05" db="EMBL/GenBank/DDBJ databases">
        <authorList>
            <person name="Sun Q."/>
            <person name="Inoue M."/>
        </authorList>
    </citation>
    <scope>NUCLEOTIDE SEQUENCE</scope>
    <source>
        <strain evidence="7">VKM B-3255</strain>
    </source>
</reference>
<feature type="domain" description="HTH tetR-type" evidence="6">
    <location>
        <begin position="23"/>
        <end position="83"/>
    </location>
</feature>
<feature type="region of interest" description="Disordered" evidence="5">
    <location>
        <begin position="1"/>
        <end position="22"/>
    </location>
</feature>
<dbReference type="InterPro" id="IPR001647">
    <property type="entry name" value="HTH_TetR"/>
</dbReference>
<keyword evidence="1" id="KW-0805">Transcription regulation</keyword>
<evidence type="ECO:0000313" key="7">
    <source>
        <dbReference type="EMBL" id="MBS9476974.1"/>
    </source>
</evidence>
<evidence type="ECO:0000256" key="1">
    <source>
        <dbReference type="ARBA" id="ARBA00023015"/>
    </source>
</evidence>
<dbReference type="PANTHER" id="PTHR30055:SF234">
    <property type="entry name" value="HTH-TYPE TRANSCRIPTIONAL REGULATOR BETI"/>
    <property type="match status" value="1"/>
</dbReference>
<dbReference type="InterPro" id="IPR050109">
    <property type="entry name" value="HTH-type_TetR-like_transc_reg"/>
</dbReference>
<accession>A0ABS5R5L8</accession>
<keyword evidence="2 4" id="KW-0238">DNA-binding</keyword>
<evidence type="ECO:0000256" key="5">
    <source>
        <dbReference type="SAM" id="MobiDB-lite"/>
    </source>
</evidence>
<evidence type="ECO:0000259" key="6">
    <source>
        <dbReference type="PROSITE" id="PS50977"/>
    </source>
</evidence>
<evidence type="ECO:0000256" key="4">
    <source>
        <dbReference type="PROSITE-ProRule" id="PRU00335"/>
    </source>
</evidence>
<evidence type="ECO:0000313" key="8">
    <source>
        <dbReference type="Proteomes" id="UP001166585"/>
    </source>
</evidence>
<gene>
    <name evidence="7" type="ORF">KIP89_07635</name>
</gene>
<dbReference type="PANTHER" id="PTHR30055">
    <property type="entry name" value="HTH-TYPE TRANSCRIPTIONAL REGULATOR RUTR"/>
    <property type="match status" value="1"/>
</dbReference>
<keyword evidence="3" id="KW-0804">Transcription</keyword>
<name>A0ABS5R5L8_9HYPH</name>
<comment type="caution">
    <text evidence="7">The sequence shown here is derived from an EMBL/GenBank/DDBJ whole genome shotgun (WGS) entry which is preliminary data.</text>
</comment>
<evidence type="ECO:0000256" key="3">
    <source>
        <dbReference type="ARBA" id="ARBA00023163"/>
    </source>
</evidence>
<dbReference type="RefSeq" id="WP_213754801.1">
    <property type="nucleotide sequence ID" value="NZ_JAHCQH010000015.1"/>
</dbReference>
<dbReference type="Proteomes" id="UP001166585">
    <property type="component" value="Unassembled WGS sequence"/>
</dbReference>
<dbReference type="Pfam" id="PF14246">
    <property type="entry name" value="TetR_C_7"/>
    <property type="match status" value="1"/>
</dbReference>
<dbReference type="InterPro" id="IPR009057">
    <property type="entry name" value="Homeodomain-like_sf"/>
</dbReference>
<dbReference type="Gene3D" id="1.10.357.10">
    <property type="entry name" value="Tetracycline Repressor, domain 2"/>
    <property type="match status" value="1"/>
</dbReference>
<proteinExistence type="predicted"/>
<dbReference type="InterPro" id="IPR039536">
    <property type="entry name" value="TetR_C_Proteobacteria"/>
</dbReference>
<dbReference type="PRINTS" id="PR00455">
    <property type="entry name" value="HTHTETR"/>
</dbReference>
<feature type="DNA-binding region" description="H-T-H motif" evidence="4">
    <location>
        <begin position="46"/>
        <end position="65"/>
    </location>
</feature>
<sequence>MTLGTTPPSSAKHRGRPKVISDDQQRDRIVAQAFDLFCDRGYSGMNMDEVAARCRISKKTLYRLFPSKLELTGAIVDVHRQSMIDIRPEWDHLPLVEALQRMFRVDIDEEADRARIAFVRVVMVDSVAFPELRSLVETRGRDSTHAMIASWLKRQQALGRVDVEDAAVSARVLLDVAFSTLAAAAGHKWEWPAFPDWRIYLRRAFTLIAKGLEPRP</sequence>
<dbReference type="SUPFAM" id="SSF46689">
    <property type="entry name" value="Homeodomain-like"/>
    <property type="match status" value="1"/>
</dbReference>
<organism evidence="7 8">
    <name type="scientific">Ancylobacter radicis</name>
    <dbReference type="NCBI Taxonomy" id="2836179"/>
    <lineage>
        <taxon>Bacteria</taxon>
        <taxon>Pseudomonadati</taxon>
        <taxon>Pseudomonadota</taxon>
        <taxon>Alphaproteobacteria</taxon>
        <taxon>Hyphomicrobiales</taxon>
        <taxon>Xanthobacteraceae</taxon>
        <taxon>Ancylobacter</taxon>
    </lineage>
</organism>
<protein>
    <submittedName>
        <fullName evidence="7">TetR/AcrR family transcriptional regulator</fullName>
    </submittedName>
</protein>
<dbReference type="EMBL" id="JAHCQH010000015">
    <property type="protein sequence ID" value="MBS9476974.1"/>
    <property type="molecule type" value="Genomic_DNA"/>
</dbReference>
<dbReference type="Pfam" id="PF00440">
    <property type="entry name" value="TetR_N"/>
    <property type="match status" value="1"/>
</dbReference>
<evidence type="ECO:0000256" key="2">
    <source>
        <dbReference type="ARBA" id="ARBA00023125"/>
    </source>
</evidence>
<keyword evidence="8" id="KW-1185">Reference proteome</keyword>